<accession>A0AAD5U1S7</accession>
<feature type="domain" description="Bacteriophage/plasmid primase P4 C-terminal" evidence="2">
    <location>
        <begin position="12"/>
        <end position="89"/>
    </location>
</feature>
<evidence type="ECO:0000313" key="3">
    <source>
        <dbReference type="EMBL" id="KAJ3217786.1"/>
    </source>
</evidence>
<gene>
    <name evidence="3" type="ORF">HK099_005354</name>
</gene>
<dbReference type="Proteomes" id="UP001211065">
    <property type="component" value="Unassembled WGS sequence"/>
</dbReference>
<dbReference type="GO" id="GO:0016787">
    <property type="term" value="F:hydrolase activity"/>
    <property type="evidence" value="ECO:0007669"/>
    <property type="project" value="UniProtKB-KW"/>
</dbReference>
<comment type="caution">
    <text evidence="3">The sequence shown here is derived from an EMBL/GenBank/DDBJ whole genome shotgun (WGS) entry which is preliminary data.</text>
</comment>
<proteinExistence type="predicted"/>
<keyword evidence="1" id="KW-0378">Hydrolase</keyword>
<dbReference type="InterPro" id="IPR014818">
    <property type="entry name" value="Phage/plasmid_primase_P4_C"/>
</dbReference>
<dbReference type="PANTHER" id="PTHR35372">
    <property type="entry name" value="ATP BINDING PROTEIN-RELATED"/>
    <property type="match status" value="1"/>
</dbReference>
<dbReference type="InterPro" id="IPR051620">
    <property type="entry name" value="ORF904-like_C"/>
</dbReference>
<evidence type="ECO:0000259" key="2">
    <source>
        <dbReference type="Pfam" id="PF08706"/>
    </source>
</evidence>
<evidence type="ECO:0000256" key="1">
    <source>
        <dbReference type="ARBA" id="ARBA00022801"/>
    </source>
</evidence>
<organism evidence="3 4">
    <name type="scientific">Clydaea vesicula</name>
    <dbReference type="NCBI Taxonomy" id="447962"/>
    <lineage>
        <taxon>Eukaryota</taxon>
        <taxon>Fungi</taxon>
        <taxon>Fungi incertae sedis</taxon>
        <taxon>Chytridiomycota</taxon>
        <taxon>Chytridiomycota incertae sedis</taxon>
        <taxon>Chytridiomycetes</taxon>
        <taxon>Lobulomycetales</taxon>
        <taxon>Lobulomycetaceae</taxon>
        <taxon>Clydaea</taxon>
    </lineage>
</organism>
<dbReference type="PANTHER" id="PTHR35372:SF2">
    <property type="entry name" value="SF3 HELICASE DOMAIN-CONTAINING PROTEIN"/>
    <property type="match status" value="1"/>
</dbReference>
<name>A0AAD5U1S7_9FUNG</name>
<dbReference type="Pfam" id="PF08706">
    <property type="entry name" value="D5_N"/>
    <property type="match status" value="1"/>
</dbReference>
<dbReference type="EMBL" id="JADGJW010000410">
    <property type="protein sequence ID" value="KAJ3217786.1"/>
    <property type="molecule type" value="Genomic_DNA"/>
</dbReference>
<protein>
    <recommendedName>
        <fullName evidence="2">Bacteriophage/plasmid primase P4 C-terminal domain-containing protein</fullName>
    </recommendedName>
</protein>
<reference evidence="3" key="1">
    <citation type="submission" date="2020-05" db="EMBL/GenBank/DDBJ databases">
        <title>Phylogenomic resolution of chytrid fungi.</title>
        <authorList>
            <person name="Stajich J.E."/>
            <person name="Amses K."/>
            <person name="Simmons R."/>
            <person name="Seto K."/>
            <person name="Myers J."/>
            <person name="Bonds A."/>
            <person name="Quandt C.A."/>
            <person name="Barry K."/>
            <person name="Liu P."/>
            <person name="Grigoriev I."/>
            <person name="Longcore J.E."/>
            <person name="James T.Y."/>
        </authorList>
    </citation>
    <scope>NUCLEOTIDE SEQUENCE</scope>
    <source>
        <strain evidence="3">JEL0476</strain>
    </source>
</reference>
<evidence type="ECO:0000313" key="4">
    <source>
        <dbReference type="Proteomes" id="UP001211065"/>
    </source>
</evidence>
<dbReference type="AlphaFoldDB" id="A0AAD5U1S7"/>
<sequence>MRSLINKLNLPSFKKDIVEEAKLGYKEPNFKYKLNTKAYLVPFKNGVFNMYTREFRQTERDDYVNLTFNFDYDPSIKNEKVITFIKQILPNKRIREYVLSEFAKCLNGEIPNTKFLIFVGKGANGKSHTLLTRKRNNPNETSTEKLKLLNKRFAFLSEPEEGEKFNVACNEVPKVKNEDAVWRRLRVIDFTSKFKIDPDPNVQNEFILDPTIPFLMRKDVTWKQTFMNILLEYSNVDIEEPPEVDASTANYRKNNDEFIKWCEENIEFYENGILKMKELCERRFPNGESLKKKGVFIKDFEEFLKKTFPKIDTTQISSSHKSFLQRMEKL</sequence>
<keyword evidence="4" id="KW-1185">Reference proteome</keyword>